<feature type="region of interest" description="Disordered" evidence="1">
    <location>
        <begin position="143"/>
        <end position="287"/>
    </location>
</feature>
<dbReference type="AlphaFoldDB" id="A0AAD3CHD1"/>
<reference evidence="3 4" key="1">
    <citation type="journal article" date="2021" name="Sci. Rep.">
        <title>The genome of the diatom Chaetoceros tenuissimus carries an ancient integrated fragment of an extant virus.</title>
        <authorList>
            <person name="Hongo Y."/>
            <person name="Kimura K."/>
            <person name="Takaki Y."/>
            <person name="Yoshida Y."/>
            <person name="Baba S."/>
            <person name="Kobayashi G."/>
            <person name="Nagasaki K."/>
            <person name="Hano T."/>
            <person name="Tomaru Y."/>
        </authorList>
    </citation>
    <scope>NUCLEOTIDE SEQUENCE [LARGE SCALE GENOMIC DNA]</scope>
    <source>
        <strain evidence="3 4">NIES-3715</strain>
    </source>
</reference>
<keyword evidence="4" id="KW-1185">Reference proteome</keyword>
<feature type="compositionally biased region" description="Low complexity" evidence="1">
    <location>
        <begin position="189"/>
        <end position="203"/>
    </location>
</feature>
<feature type="compositionally biased region" description="Acidic residues" evidence="1">
    <location>
        <begin position="163"/>
        <end position="177"/>
    </location>
</feature>
<evidence type="ECO:0000313" key="4">
    <source>
        <dbReference type="Proteomes" id="UP001054902"/>
    </source>
</evidence>
<evidence type="ECO:0000256" key="1">
    <source>
        <dbReference type="SAM" id="MobiDB-lite"/>
    </source>
</evidence>
<protein>
    <submittedName>
        <fullName evidence="3">Uncharacterized protein</fullName>
    </submittedName>
</protein>
<feature type="compositionally biased region" description="Basic residues" evidence="1">
    <location>
        <begin position="211"/>
        <end position="220"/>
    </location>
</feature>
<organism evidence="3 4">
    <name type="scientific">Chaetoceros tenuissimus</name>
    <dbReference type="NCBI Taxonomy" id="426638"/>
    <lineage>
        <taxon>Eukaryota</taxon>
        <taxon>Sar</taxon>
        <taxon>Stramenopiles</taxon>
        <taxon>Ochrophyta</taxon>
        <taxon>Bacillariophyta</taxon>
        <taxon>Coscinodiscophyceae</taxon>
        <taxon>Chaetocerotophycidae</taxon>
        <taxon>Chaetocerotales</taxon>
        <taxon>Chaetocerotaceae</taxon>
        <taxon>Chaetoceros</taxon>
    </lineage>
</organism>
<feature type="chain" id="PRO_5041999383" evidence="2">
    <location>
        <begin position="19"/>
        <end position="345"/>
    </location>
</feature>
<dbReference type="Proteomes" id="UP001054902">
    <property type="component" value="Unassembled WGS sequence"/>
</dbReference>
<evidence type="ECO:0000256" key="2">
    <source>
        <dbReference type="SAM" id="SignalP"/>
    </source>
</evidence>
<dbReference type="EMBL" id="BLLK01000020">
    <property type="protein sequence ID" value="GFH44640.1"/>
    <property type="molecule type" value="Genomic_DNA"/>
</dbReference>
<accession>A0AAD3CHD1</accession>
<sequence length="345" mass="39443">MKLFFTTIITTLFAIAAARSSRSEKADDYLIDYYSLDDVFELSEFSSLVQTENSFVNIPQEIEINYDADHATVPLSLNNWFVMEEKNELVLVWEGSSNDPLATIRMEIEKDSRGDSFVFDGILELEEEDVYFYKKRDKLKVKHVQKAPESSKSSSKKAKGQEIESEESSVVETEIDPEGNLRPSSKMPKSSSTVAPKSSSIKSNESDTHDRKTKRKKKKKFEVEDESKKEKSTIRSSKAPKSLRSSSSSSKAPKSNSEKHNFQGDESSQDEKKSIKSPKGMKDMMTRSKEELVRENLLLREIVNKYRDDVHELTRMQNNDPRVLLDYVIEGVLEGLESELRDLHN</sequence>
<gene>
    <name evidence="3" type="ORF">CTEN210_01114</name>
</gene>
<feature type="compositionally biased region" description="Low complexity" evidence="1">
    <location>
        <begin position="235"/>
        <end position="255"/>
    </location>
</feature>
<feature type="signal peptide" evidence="2">
    <location>
        <begin position="1"/>
        <end position="18"/>
    </location>
</feature>
<keyword evidence="2" id="KW-0732">Signal</keyword>
<proteinExistence type="predicted"/>
<feature type="compositionally biased region" description="Basic and acidic residues" evidence="1">
    <location>
        <begin position="256"/>
        <end position="287"/>
    </location>
</feature>
<comment type="caution">
    <text evidence="3">The sequence shown here is derived from an EMBL/GenBank/DDBJ whole genome shotgun (WGS) entry which is preliminary data.</text>
</comment>
<evidence type="ECO:0000313" key="3">
    <source>
        <dbReference type="EMBL" id="GFH44640.1"/>
    </source>
</evidence>
<name>A0AAD3CHD1_9STRA</name>